<feature type="transmembrane region" description="Helical" evidence="12">
    <location>
        <begin position="216"/>
        <end position="234"/>
    </location>
</feature>
<keyword evidence="7 12" id="KW-0479">Metal-binding</keyword>
<dbReference type="GO" id="GO:0009055">
    <property type="term" value="F:electron transfer activity"/>
    <property type="evidence" value="ECO:0007669"/>
    <property type="project" value="UniProtKB-UniRule"/>
</dbReference>
<dbReference type="GO" id="GO:0070069">
    <property type="term" value="C:cytochrome complex"/>
    <property type="evidence" value="ECO:0007669"/>
    <property type="project" value="UniProtKB-UniRule"/>
</dbReference>
<evidence type="ECO:0000256" key="12">
    <source>
        <dbReference type="PIRNR" id="PIRNR006446"/>
    </source>
</evidence>
<comment type="subcellular location">
    <subcellularLocation>
        <location evidence="1">Cell membrane</location>
        <topology evidence="1">Multi-pass membrane protein</topology>
    </subcellularLocation>
</comment>
<keyword evidence="9 12" id="KW-1133">Transmembrane helix</keyword>
<evidence type="ECO:0000256" key="9">
    <source>
        <dbReference type="ARBA" id="ARBA00022989"/>
    </source>
</evidence>
<dbReference type="OrthoDB" id="9807042at2"/>
<dbReference type="PIRSF" id="PIRSF006446">
    <property type="entry name" value="Cyt_quinol_oxidase_1"/>
    <property type="match status" value="1"/>
</dbReference>
<dbReference type="PANTHER" id="PTHR30365">
    <property type="entry name" value="CYTOCHROME D UBIQUINOL OXIDASE"/>
    <property type="match status" value="1"/>
</dbReference>
<dbReference type="InterPro" id="IPR002585">
    <property type="entry name" value="Cyt-d_ubiquinol_oxidase_su_1"/>
</dbReference>
<feature type="transmembrane region" description="Helical" evidence="12">
    <location>
        <begin position="128"/>
        <end position="150"/>
    </location>
</feature>
<keyword evidence="5 12" id="KW-0349">Heme</keyword>
<dbReference type="PANTHER" id="PTHR30365:SF14">
    <property type="entry name" value="CYTOCHROME BD MENAQUINOL OXIDASE SUBUNIT I-RELATED"/>
    <property type="match status" value="1"/>
</dbReference>
<evidence type="ECO:0000256" key="1">
    <source>
        <dbReference type="ARBA" id="ARBA00004651"/>
    </source>
</evidence>
<reference evidence="13 14" key="1">
    <citation type="submission" date="2018-12" db="EMBL/GenBank/DDBJ databases">
        <title>Sequencing of bacterial isolates from soil warming experiment in Harvard Forest, Massachusetts, USA.</title>
        <authorList>
            <person name="Deangelis K."/>
        </authorList>
    </citation>
    <scope>NUCLEOTIDE SEQUENCE [LARGE SCALE GENOMIC DNA]</scope>
    <source>
        <strain evidence="13 14">EB153</strain>
    </source>
</reference>
<comment type="caution">
    <text evidence="13">The sequence shown here is derived from an EMBL/GenBank/DDBJ whole genome shotgun (WGS) entry which is preliminary data.</text>
</comment>
<dbReference type="Pfam" id="PF01654">
    <property type="entry name" value="Cyt_bd_oxida_I"/>
    <property type="match status" value="1"/>
</dbReference>
<keyword evidence="8 12" id="KW-0249">Electron transport</keyword>
<dbReference type="GO" id="GO:0005886">
    <property type="term" value="C:plasma membrane"/>
    <property type="evidence" value="ECO:0007669"/>
    <property type="project" value="UniProtKB-SubCell"/>
</dbReference>
<comment type="similarity">
    <text evidence="2 12">Belongs to the cytochrome ubiquinol oxidase subunit 1 family.</text>
</comment>
<evidence type="ECO:0000256" key="10">
    <source>
        <dbReference type="ARBA" id="ARBA00023004"/>
    </source>
</evidence>
<evidence type="ECO:0000256" key="4">
    <source>
        <dbReference type="ARBA" id="ARBA00022475"/>
    </source>
</evidence>
<name>A0A428MNR7_9BACT</name>
<evidence type="ECO:0000313" key="14">
    <source>
        <dbReference type="Proteomes" id="UP000269669"/>
    </source>
</evidence>
<dbReference type="GO" id="GO:0016682">
    <property type="term" value="F:oxidoreductase activity, acting on diphenols and related substances as donors, oxygen as acceptor"/>
    <property type="evidence" value="ECO:0007669"/>
    <property type="project" value="TreeGrafter"/>
</dbReference>
<keyword evidence="3 12" id="KW-0813">Transport</keyword>
<dbReference type="GO" id="GO:0046872">
    <property type="term" value="F:metal ion binding"/>
    <property type="evidence" value="ECO:0007669"/>
    <property type="project" value="UniProtKB-UniRule"/>
</dbReference>
<gene>
    <name evidence="13" type="ORF">EDE15_4128</name>
</gene>
<evidence type="ECO:0000256" key="3">
    <source>
        <dbReference type="ARBA" id="ARBA00022448"/>
    </source>
</evidence>
<feature type="transmembrane region" description="Helical" evidence="12">
    <location>
        <begin position="406"/>
        <end position="429"/>
    </location>
</feature>
<proteinExistence type="inferred from homology"/>
<keyword evidence="6 12" id="KW-0812">Transmembrane</keyword>
<keyword evidence="4 12" id="KW-1003">Cell membrane</keyword>
<feature type="transmembrane region" description="Helical" evidence="12">
    <location>
        <begin position="322"/>
        <end position="345"/>
    </location>
</feature>
<keyword evidence="14" id="KW-1185">Reference proteome</keyword>
<feature type="transmembrane region" description="Helical" evidence="12">
    <location>
        <begin position="357"/>
        <end position="378"/>
    </location>
</feature>
<dbReference type="EMBL" id="RSDW01000001">
    <property type="protein sequence ID" value="RSL18539.1"/>
    <property type="molecule type" value="Genomic_DNA"/>
</dbReference>
<evidence type="ECO:0000256" key="2">
    <source>
        <dbReference type="ARBA" id="ARBA00009819"/>
    </source>
</evidence>
<organism evidence="13 14">
    <name type="scientific">Edaphobacter aggregans</name>
    <dbReference type="NCBI Taxonomy" id="570835"/>
    <lineage>
        <taxon>Bacteria</taxon>
        <taxon>Pseudomonadati</taxon>
        <taxon>Acidobacteriota</taxon>
        <taxon>Terriglobia</taxon>
        <taxon>Terriglobales</taxon>
        <taxon>Acidobacteriaceae</taxon>
        <taxon>Edaphobacter</taxon>
    </lineage>
</organism>
<evidence type="ECO:0000313" key="13">
    <source>
        <dbReference type="EMBL" id="RSL18539.1"/>
    </source>
</evidence>
<dbReference type="RefSeq" id="WP_125486891.1">
    <property type="nucleotide sequence ID" value="NZ_RSDW01000001.1"/>
</dbReference>
<dbReference type="AlphaFoldDB" id="A0A428MNR7"/>
<feature type="transmembrane region" description="Helical" evidence="12">
    <location>
        <begin position="20"/>
        <end position="41"/>
    </location>
</feature>
<evidence type="ECO:0000256" key="11">
    <source>
        <dbReference type="ARBA" id="ARBA00023136"/>
    </source>
</evidence>
<dbReference type="GO" id="GO:0020037">
    <property type="term" value="F:heme binding"/>
    <property type="evidence" value="ECO:0007669"/>
    <property type="project" value="TreeGrafter"/>
</dbReference>
<dbReference type="Proteomes" id="UP000269669">
    <property type="component" value="Unassembled WGS sequence"/>
</dbReference>
<evidence type="ECO:0000256" key="7">
    <source>
        <dbReference type="ARBA" id="ARBA00022723"/>
    </source>
</evidence>
<sequence>MDPLVMHRIHFGFTVTFHYLFPQLTMGLALLIVVLKTVAVRTGNEHYHDAARFWGKIFGINFLIGVVTGIPMEFQFGTNWSHFSRLTGGVIGQPLAMEGVFSFFLESTFLGLFLFGEKRLSKWAHWGAAFMVFLGSWISGYFIIVTNAWMQHPVAYKILPNGTFELTSFTGLLMNPWALIQYAHTMCGAVVTASFVMASVGAFYLLENRFVEYARIFLKTGVIAGSISTMLMIFPTGDLHGRYVAKRQAATMAAMEGLFHTEKGAGVAIIGQPNEQTQTLDNPLVVNNLLSFLIYGTTSAQVQGLDHFPRENWPQPMPLLYYSYHIMAGLGTYFVALMGVAAFLLWRGNLYTTPWILWPLMLSFPLPYVATTAGWMTAEIGRQPWVVYGLMRTEVGFSKYVSAGNALFTFLGFMGMYTLLGILFLILIYREIYRGPHRESVHHTTTLLEE</sequence>
<dbReference type="GO" id="GO:0019646">
    <property type="term" value="P:aerobic electron transport chain"/>
    <property type="evidence" value="ECO:0007669"/>
    <property type="project" value="InterPro"/>
</dbReference>
<keyword evidence="10 12" id="KW-0408">Iron</keyword>
<feature type="transmembrane region" description="Helical" evidence="12">
    <location>
        <begin position="94"/>
        <end position="116"/>
    </location>
</feature>
<keyword evidence="11 12" id="KW-0472">Membrane</keyword>
<feature type="transmembrane region" description="Helical" evidence="12">
    <location>
        <begin position="53"/>
        <end position="74"/>
    </location>
</feature>
<evidence type="ECO:0000256" key="5">
    <source>
        <dbReference type="ARBA" id="ARBA00022617"/>
    </source>
</evidence>
<accession>A0A428MNR7</accession>
<protein>
    <submittedName>
        <fullName evidence="13">Cytochrome bd-I ubiquinol oxidase subunit 1 apoprotein</fullName>
    </submittedName>
</protein>
<evidence type="ECO:0000256" key="8">
    <source>
        <dbReference type="ARBA" id="ARBA00022982"/>
    </source>
</evidence>
<feature type="transmembrane region" description="Helical" evidence="12">
    <location>
        <begin position="182"/>
        <end position="204"/>
    </location>
</feature>
<evidence type="ECO:0000256" key="6">
    <source>
        <dbReference type="ARBA" id="ARBA00022692"/>
    </source>
</evidence>